<evidence type="ECO:0000256" key="1">
    <source>
        <dbReference type="SAM" id="Coils"/>
    </source>
</evidence>
<feature type="coiled-coil region" evidence="1">
    <location>
        <begin position="586"/>
        <end position="629"/>
    </location>
</feature>
<evidence type="ECO:0000313" key="2">
    <source>
        <dbReference type="EMBL" id="CAB4134258.1"/>
    </source>
</evidence>
<keyword evidence="1" id="KW-0175">Coiled coil</keyword>
<reference evidence="2" key="1">
    <citation type="submission" date="2020-04" db="EMBL/GenBank/DDBJ databases">
        <authorList>
            <person name="Chiriac C."/>
            <person name="Salcher M."/>
            <person name="Ghai R."/>
            <person name="Kavagutti S V."/>
        </authorList>
    </citation>
    <scope>NUCLEOTIDE SEQUENCE</scope>
</reference>
<accession>A0A6J5LI28</accession>
<feature type="coiled-coil region" evidence="1">
    <location>
        <begin position="502"/>
        <end position="529"/>
    </location>
</feature>
<sequence>MPQPIKKSDIIEGKILDGLISEFERAKVVNDEFNKSLKESATLLKSKLSNSKVDNTASLNAQKEAIAESNRLLKEKIALDKASQQNAITEEKLKQQKLRTQKMENAEVEKEIKAKTRLDSIYMKFNDKLKRTRDEYRDLAIRKEAFNNLNTKEELKLATLEKRVGMYDKALKKVDASMGMHQRNVGNYASANYGLSNSVNQLTREMPAFGNSVQTGFMAISNNLPIFFDEIKKLKQANVELQASGQPTQSILKQVASSVFSVGTALSVGVTLLTIYGAKMIEWVGSLSSGNEELKKQQELNKKNNEETQRKNKFIGEEVQAYGGLIYQLKQTNAGSKERSDLIKKINEQYGTTLKNISDEDKFQAQLNASLHDYIEMKKAEFTLIRNEEKRTSAFSQQELNEQNIKSLEKQLKLKKSSYLQDKETFDNLSKEGMYSSREIDQLRIQRQQKETADRIGKYEAMQKELRDEYDKKEKLEKWQLALAGGDIEIQKKLGGYKKQFREDDTKDAKEKLQEIKDYTREIEDERMRQMLDSLGKEQMLIYIRETRRIEDIKKELGNEKQKAVLIKEIETNMIADILKLEDDFYKEQEKKRKEHMQTLSDQLDELDKADYNRALDNLERENKVRETNLYNSDASDKQIAKVTRLNQIDMLEQKIALAKKYGQETTDLELELAKLRQQKIANVTKNEFINLMKPIIDAEIKMSQKRVELLDKEMAKRQEAYNLYTELAKNGTIQAQQSLALEQQAIVEANKKKAQEMKRQERLKFAESTFSAYASNVNNGEKNPLLKTITDMTLLRQFISSMPSFLVGTEDTGLNGNGIDGKGGFHAILHPNERVMTKEQNAMLGGLKNDEVAETIANVRSGKIVSLKHDKAGNSFDLKPLLSEIQELKQVIRQKPETNIELGEIVQGAMEIVQTTKQGNTVKRNRYIV</sequence>
<gene>
    <name evidence="2" type="ORF">UFOVP271_36</name>
</gene>
<feature type="coiled-coil region" evidence="1">
    <location>
        <begin position="79"/>
        <end position="118"/>
    </location>
</feature>
<proteinExistence type="predicted"/>
<organism evidence="2">
    <name type="scientific">uncultured Caudovirales phage</name>
    <dbReference type="NCBI Taxonomy" id="2100421"/>
    <lineage>
        <taxon>Viruses</taxon>
        <taxon>Duplodnaviria</taxon>
        <taxon>Heunggongvirae</taxon>
        <taxon>Uroviricota</taxon>
        <taxon>Caudoviricetes</taxon>
        <taxon>Peduoviridae</taxon>
        <taxon>Maltschvirus</taxon>
        <taxon>Maltschvirus maltsch</taxon>
    </lineage>
</organism>
<name>A0A6J5LI28_9CAUD</name>
<dbReference type="EMBL" id="LR796281">
    <property type="protein sequence ID" value="CAB4134258.1"/>
    <property type="molecule type" value="Genomic_DNA"/>
</dbReference>
<protein>
    <submittedName>
        <fullName evidence="2">Uncharacterized protein</fullName>
    </submittedName>
</protein>